<dbReference type="Proteomes" id="UP001165962">
    <property type="component" value="Unassembled WGS sequence"/>
</dbReference>
<protein>
    <submittedName>
        <fullName evidence="1">Thiazole-containing bacteriocin maturation protein</fullName>
    </submittedName>
</protein>
<dbReference type="Gene3D" id="3.40.50.720">
    <property type="entry name" value="NAD(P)-binding Rossmann-like Domain"/>
    <property type="match status" value="1"/>
</dbReference>
<accession>A0ABX0J8G7</accession>
<dbReference type="RefSeq" id="WP_166153031.1">
    <property type="nucleotide sequence ID" value="NZ_JAAOIW010000009.1"/>
</dbReference>
<dbReference type="Gene3D" id="3.90.930.60">
    <property type="match status" value="1"/>
</dbReference>
<gene>
    <name evidence="1" type="ORF">G9U52_23230</name>
</gene>
<reference evidence="1" key="1">
    <citation type="submission" date="2020-03" db="EMBL/GenBank/DDBJ databases">
        <title>Draft sequencing of Paenibacilllus sp. S3N08.</title>
        <authorList>
            <person name="Kim D.-U."/>
        </authorList>
    </citation>
    <scope>NUCLEOTIDE SEQUENCE</scope>
    <source>
        <strain evidence="1">S3N08</strain>
    </source>
</reference>
<evidence type="ECO:0000313" key="2">
    <source>
        <dbReference type="Proteomes" id="UP001165962"/>
    </source>
</evidence>
<name>A0ABX0J8G7_9BACL</name>
<keyword evidence="2" id="KW-1185">Reference proteome</keyword>
<dbReference type="EMBL" id="JAAOIW010000009">
    <property type="protein sequence ID" value="NHN32737.1"/>
    <property type="molecule type" value="Genomic_DNA"/>
</dbReference>
<dbReference type="InterPro" id="IPR022368">
    <property type="entry name" value="Thiazole_bacteriocin_mat_put"/>
</dbReference>
<dbReference type="NCBIfam" id="TIGR03693">
    <property type="entry name" value="ocin_ThiF_like"/>
    <property type="match status" value="1"/>
</dbReference>
<proteinExistence type="predicted"/>
<organism evidence="1 2">
    <name type="scientific">Paenibacillus agricola</name>
    <dbReference type="NCBI Taxonomy" id="2716264"/>
    <lineage>
        <taxon>Bacteria</taxon>
        <taxon>Bacillati</taxon>
        <taxon>Bacillota</taxon>
        <taxon>Bacilli</taxon>
        <taxon>Bacillales</taxon>
        <taxon>Paenibacillaceae</taxon>
        <taxon>Paenibacillus</taxon>
    </lineage>
</organism>
<sequence>MTSLTPAARLKIKDDTFFLPVPNDGVYFRNNVGTFRMEGGMIYQWIEKLVPMFSGEHTLADLTDGLSYSHRERVYEIANVLYQQGFVRDVSRDLKHQLMDGIIQKYTGQIAFLESFGDSGAYRFQCYRQAAVLAVGSGPIFVALVSALMESGLPKINMLITDSVPTNRERLVELEEQARRSDPDMVLKEIIKRREGADGWRELVQPFQSILYVSQEGDVEEFRLLHAVCKTEKKILLPAMCLHQTGMAGPIVHPDSEGCWESAWRRVHQPAVYKDPELHVFSSTAGAMLANVIVFELFKTVTLESELRNSFFLLDLETLEGSWHPFMPHPLIHGFEEARTVQASKLQLKLQLDGSEGIADKNGLLTYLNRLTSAQSGILHVWEEGDLRQLPLSQCRVQSVDPLSQGPAGLLPELIVTGMTHEEARRESGLIGIEAYVSRLANIILHTKEVVGIGAGQTAAEGVLRGLKANLAEQHAIQQQVQKQAVTRIQLNRVEDQRCLYYLQALTAMRGEPVIGLGEQVLGFPAVWVGTGDYWYGSTDLNITVALQKGLQAALQKVQNNSVYPANQVLELEASSVRFGNDAVVDFVIPSNEGTLQTEALQDALQVLKKNGKQLFVVDLAVEPFLKEELKGVFGVLLREGETR</sequence>
<comment type="caution">
    <text evidence="1">The sequence shown here is derived from an EMBL/GenBank/DDBJ whole genome shotgun (WGS) entry which is preliminary data.</text>
</comment>
<evidence type="ECO:0000313" key="1">
    <source>
        <dbReference type="EMBL" id="NHN32737.1"/>
    </source>
</evidence>